<proteinExistence type="predicted"/>
<sequence length="87" mass="9102">QAATLSVRFFPNSVGSPLTALSDFEHGFVIAAALAARLGDPNPAAKMLGNAGFQALDCSELNAVNKQQLQLVNQQPGMKLNGLGKHN</sequence>
<evidence type="ECO:0000313" key="2">
    <source>
        <dbReference type="Proteomes" id="UP000050381"/>
    </source>
</evidence>
<dbReference type="AlphaFoldDB" id="A0A0P9MM09"/>
<protein>
    <submittedName>
        <fullName evidence="1">Uncharacterized protein</fullName>
    </submittedName>
</protein>
<organism evidence="1 2">
    <name type="scientific">Pseudomonas syringae pv. castaneae</name>
    <dbReference type="NCBI Taxonomy" id="264450"/>
    <lineage>
        <taxon>Bacteria</taxon>
        <taxon>Pseudomonadati</taxon>
        <taxon>Pseudomonadota</taxon>
        <taxon>Gammaproteobacteria</taxon>
        <taxon>Pseudomonadales</taxon>
        <taxon>Pseudomonadaceae</taxon>
        <taxon>Pseudomonas</taxon>
        <taxon>Pseudomonas syringae</taxon>
    </lineage>
</organism>
<dbReference type="PATRIC" id="fig|264450.4.peg.5927"/>
<dbReference type="Proteomes" id="UP000050381">
    <property type="component" value="Unassembled WGS sequence"/>
</dbReference>
<accession>A0A0P9MM09</accession>
<comment type="caution">
    <text evidence="1">The sequence shown here is derived from an EMBL/GenBank/DDBJ whole genome shotgun (WGS) entry which is preliminary data.</text>
</comment>
<reference evidence="1 2" key="1">
    <citation type="submission" date="2015-09" db="EMBL/GenBank/DDBJ databases">
        <title>Genome announcement of multiple Pseudomonas syringae strains.</title>
        <authorList>
            <person name="Thakur S."/>
            <person name="Wang P.W."/>
            <person name="Gong Y."/>
            <person name="Weir B.S."/>
            <person name="Guttman D.S."/>
        </authorList>
    </citation>
    <scope>NUCLEOTIDE SEQUENCE [LARGE SCALE GENOMIC DNA]</scope>
    <source>
        <strain evidence="1 2">ICMP9419</strain>
    </source>
</reference>
<gene>
    <name evidence="1" type="ORF">ALO79_05005</name>
</gene>
<feature type="non-terminal residue" evidence="1">
    <location>
        <position position="1"/>
    </location>
</feature>
<dbReference type="RefSeq" id="WP_057432928.1">
    <property type="nucleotide sequence ID" value="NZ_LJQD01000375.1"/>
</dbReference>
<dbReference type="EMBL" id="LJQD01000375">
    <property type="protein sequence ID" value="KPW93072.1"/>
    <property type="molecule type" value="Genomic_DNA"/>
</dbReference>
<evidence type="ECO:0000313" key="1">
    <source>
        <dbReference type="EMBL" id="KPW93072.1"/>
    </source>
</evidence>
<name>A0A0P9MM09_PSESX</name>